<comment type="catalytic activity">
    <reaction evidence="4">
        <text>a ribonucleoside 5'-triphosphate + H2O = a ribonucleoside 5'-phosphate + diphosphate + H(+)</text>
        <dbReference type="Rhea" id="RHEA:23996"/>
        <dbReference type="ChEBI" id="CHEBI:15377"/>
        <dbReference type="ChEBI" id="CHEBI:15378"/>
        <dbReference type="ChEBI" id="CHEBI:33019"/>
        <dbReference type="ChEBI" id="CHEBI:58043"/>
        <dbReference type="ChEBI" id="CHEBI:61557"/>
        <dbReference type="EC" id="3.6.1.9"/>
    </reaction>
</comment>
<dbReference type="CDD" id="cd00555">
    <property type="entry name" value="Maf"/>
    <property type="match status" value="1"/>
</dbReference>
<comment type="function">
    <text evidence="4">Nucleoside triphosphate pyrophosphatase. May have a dual role in cell division arrest and in preventing the incorporation of modified nucleotides into cellular nucleic acids.</text>
</comment>
<keyword evidence="4" id="KW-0963">Cytoplasm</keyword>
<dbReference type="Gene3D" id="3.90.950.10">
    <property type="match status" value="1"/>
</dbReference>
<accession>A0ABY4ZTK5</accession>
<evidence type="ECO:0000256" key="4">
    <source>
        <dbReference type="HAMAP-Rule" id="MF_00528"/>
    </source>
</evidence>
<dbReference type="PIRSF" id="PIRSF006305">
    <property type="entry name" value="Maf"/>
    <property type="match status" value="1"/>
</dbReference>
<evidence type="ECO:0000256" key="2">
    <source>
        <dbReference type="ARBA" id="ARBA00022801"/>
    </source>
</evidence>
<evidence type="ECO:0000256" key="1">
    <source>
        <dbReference type="ARBA" id="ARBA00001968"/>
    </source>
</evidence>
<dbReference type="Proteomes" id="UP001057520">
    <property type="component" value="Chromosome"/>
</dbReference>
<comment type="catalytic activity">
    <reaction evidence="4">
        <text>a 2'-deoxyribonucleoside 5'-triphosphate + H2O = a 2'-deoxyribonucleoside 5'-phosphate + diphosphate + H(+)</text>
        <dbReference type="Rhea" id="RHEA:44644"/>
        <dbReference type="ChEBI" id="CHEBI:15377"/>
        <dbReference type="ChEBI" id="CHEBI:15378"/>
        <dbReference type="ChEBI" id="CHEBI:33019"/>
        <dbReference type="ChEBI" id="CHEBI:61560"/>
        <dbReference type="ChEBI" id="CHEBI:65317"/>
        <dbReference type="EC" id="3.6.1.9"/>
    </reaction>
</comment>
<name>A0ABY4ZTK5_9CAUL</name>
<protein>
    <recommendedName>
        <fullName evidence="4">Nucleoside triphosphate pyrophosphatase</fullName>
        <ecNumber evidence="4">3.6.1.9</ecNumber>
    </recommendedName>
    <alternativeName>
        <fullName evidence="4">Nucleotide pyrophosphatase</fullName>
        <shortName evidence="4">Nucleotide PPase</shortName>
    </alternativeName>
</protein>
<dbReference type="Pfam" id="PF02545">
    <property type="entry name" value="Maf"/>
    <property type="match status" value="1"/>
</dbReference>
<comment type="caution">
    <text evidence="4">Lacks conserved residue(s) required for the propagation of feature annotation.</text>
</comment>
<comment type="cofactor">
    <cofactor evidence="1 4">
        <name>a divalent metal cation</name>
        <dbReference type="ChEBI" id="CHEBI:60240"/>
    </cofactor>
</comment>
<evidence type="ECO:0000313" key="6">
    <source>
        <dbReference type="Proteomes" id="UP001057520"/>
    </source>
</evidence>
<comment type="subcellular location">
    <subcellularLocation>
        <location evidence="4">Cytoplasm</location>
    </subcellularLocation>
</comment>
<proteinExistence type="inferred from homology"/>
<comment type="similarity">
    <text evidence="4">Belongs to the Maf family.</text>
</comment>
<dbReference type="HAMAP" id="MF_00528">
    <property type="entry name" value="Maf"/>
    <property type="match status" value="1"/>
</dbReference>
<evidence type="ECO:0000313" key="5">
    <source>
        <dbReference type="EMBL" id="USQ96030.1"/>
    </source>
</evidence>
<dbReference type="InterPro" id="IPR029001">
    <property type="entry name" value="ITPase-like_fam"/>
</dbReference>
<keyword evidence="6" id="KW-1185">Reference proteome</keyword>
<dbReference type="SUPFAM" id="SSF52972">
    <property type="entry name" value="ITPase-like"/>
    <property type="match status" value="1"/>
</dbReference>
<dbReference type="PANTHER" id="PTHR43213">
    <property type="entry name" value="BIFUNCTIONAL DTTP/UTP PYROPHOSPHATASE/METHYLTRANSFERASE PROTEIN-RELATED"/>
    <property type="match status" value="1"/>
</dbReference>
<evidence type="ECO:0000256" key="3">
    <source>
        <dbReference type="ARBA" id="ARBA00023080"/>
    </source>
</evidence>
<feature type="active site" description="Proton acceptor" evidence="4">
    <location>
        <position position="79"/>
    </location>
</feature>
<dbReference type="PANTHER" id="PTHR43213:SF5">
    <property type="entry name" value="BIFUNCTIONAL DTTP_UTP PYROPHOSPHATASE_METHYLTRANSFERASE PROTEIN-RELATED"/>
    <property type="match status" value="1"/>
</dbReference>
<keyword evidence="2 4" id="KW-0378">Hydrolase</keyword>
<organism evidence="5 6">
    <name type="scientific">Caulobacter segnis</name>
    <dbReference type="NCBI Taxonomy" id="88688"/>
    <lineage>
        <taxon>Bacteria</taxon>
        <taxon>Pseudomonadati</taxon>
        <taxon>Pseudomonadota</taxon>
        <taxon>Alphaproteobacteria</taxon>
        <taxon>Caulobacterales</taxon>
        <taxon>Caulobacteraceae</taxon>
        <taxon>Caulobacter</taxon>
    </lineage>
</organism>
<dbReference type="InterPro" id="IPR003697">
    <property type="entry name" value="Maf-like"/>
</dbReference>
<dbReference type="EMBL" id="CP096040">
    <property type="protein sequence ID" value="USQ96030.1"/>
    <property type="molecule type" value="Genomic_DNA"/>
</dbReference>
<reference evidence="5 6" key="1">
    <citation type="submission" date="2022-04" db="EMBL/GenBank/DDBJ databases">
        <title>Genome sequence of soybean root-associated Caulobacter segnis RL271.</title>
        <authorList>
            <person name="Longley R."/>
            <person name="Bonito G."/>
            <person name="Trigodet F."/>
            <person name="Crosson S."/>
            <person name="Fiebig A."/>
        </authorList>
    </citation>
    <scope>NUCLEOTIDE SEQUENCE [LARGE SCALE GENOMIC DNA]</scope>
    <source>
        <strain evidence="5 6">RL271</strain>
    </source>
</reference>
<gene>
    <name evidence="5" type="ORF">MZV50_00010</name>
</gene>
<keyword evidence="3 4" id="KW-0546">Nucleotide metabolism</keyword>
<dbReference type="EC" id="3.6.1.9" evidence="4"/>
<sequence length="202" mass="21841">MTPVTPTPVTLASKSSARQMILKNAGVAFEAVSPGVDEEAAKAGLLAEDVTPRDIADALAEMKAVKVSTKRPGLVIGADQTLDLRGTLIDKVDTLDEARARLLELRGQVHKLHSAVVVARDGQPIWRIVESAKLSVRPFSEAWLDAYIERRGEALLWSVGCYELEAEGVQLFDQVDGDYFTILGLPLIGLLDFLRLHGALAA</sequence>